<name>A0A813KXL7_POLGL</name>
<dbReference type="CDD" id="cd02440">
    <property type="entry name" value="AdoMet_MTases"/>
    <property type="match status" value="1"/>
</dbReference>
<sequence length="251" mass="28848">MSSGLSDEQVEEKRNAYTFSSDRFWNQYYEKTQASVERFDWYGTWDTEVQTDGSKSVMLGELLRPYMGAQESSILMLGCGRSTMPEQMYRDGFENIVNVDVSDKLLDSLRLQLGAEMPKMRWMKEDAAALSFSTASFDVVVEKGTLDALQENEPLLKAAVHEARRTLKPGGYFVSITDLPASVRVVEQLQWYEYWDVCHTHQANVRSSAGEERIAHVHACRRSEDGLWTWLRSHSRPMRSFFFQRAVTRGS</sequence>
<dbReference type="PANTHER" id="PTHR12176">
    <property type="entry name" value="SAM-DEPENDENT METHYLTRANSFERASE SUPERFAMILY PROTEIN"/>
    <property type="match status" value="1"/>
</dbReference>
<dbReference type="EMBL" id="CAJNNW010032214">
    <property type="protein sequence ID" value="CAE8711771.1"/>
    <property type="molecule type" value="Genomic_DNA"/>
</dbReference>
<dbReference type="Proteomes" id="UP000626109">
    <property type="component" value="Unassembled WGS sequence"/>
</dbReference>
<keyword evidence="3" id="KW-0808">Transferase</keyword>
<dbReference type="Gene3D" id="3.40.50.150">
    <property type="entry name" value="Vaccinia Virus protein VP39"/>
    <property type="match status" value="1"/>
</dbReference>
<evidence type="ECO:0000259" key="4">
    <source>
        <dbReference type="Pfam" id="PF08241"/>
    </source>
</evidence>
<comment type="caution">
    <text evidence="5">The sequence shown here is derived from an EMBL/GenBank/DDBJ whole genome shotgun (WGS) entry which is preliminary data.</text>
</comment>
<feature type="domain" description="Methyltransferase type 11" evidence="4">
    <location>
        <begin position="75"/>
        <end position="174"/>
    </location>
</feature>
<dbReference type="InterPro" id="IPR013216">
    <property type="entry name" value="Methyltransf_11"/>
</dbReference>
<reference evidence="5" key="1">
    <citation type="submission" date="2021-02" db="EMBL/GenBank/DDBJ databases">
        <authorList>
            <person name="Dougan E. K."/>
            <person name="Rhodes N."/>
            <person name="Thang M."/>
            <person name="Chan C."/>
        </authorList>
    </citation>
    <scope>NUCLEOTIDE SEQUENCE</scope>
</reference>
<keyword evidence="2" id="KW-0489">Methyltransferase</keyword>
<accession>A0A813KXL7</accession>
<evidence type="ECO:0000313" key="5">
    <source>
        <dbReference type="EMBL" id="CAE8711771.1"/>
    </source>
</evidence>
<dbReference type="AlphaFoldDB" id="A0A813KXL7"/>
<evidence type="ECO:0000256" key="2">
    <source>
        <dbReference type="ARBA" id="ARBA00022603"/>
    </source>
</evidence>
<comment type="similarity">
    <text evidence="1">Belongs to the methyltransferase superfamily.</text>
</comment>
<dbReference type="GO" id="GO:0008757">
    <property type="term" value="F:S-adenosylmethionine-dependent methyltransferase activity"/>
    <property type="evidence" value="ECO:0007669"/>
    <property type="project" value="InterPro"/>
</dbReference>
<gene>
    <name evidence="5" type="ORF">PGLA2088_LOCUS36659</name>
</gene>
<dbReference type="InterPro" id="IPR029063">
    <property type="entry name" value="SAM-dependent_MTases_sf"/>
</dbReference>
<dbReference type="InterPro" id="IPR051419">
    <property type="entry name" value="Lys/N-term_MeTrsfase_sf"/>
</dbReference>
<proteinExistence type="inferred from homology"/>
<evidence type="ECO:0000313" key="6">
    <source>
        <dbReference type="Proteomes" id="UP000626109"/>
    </source>
</evidence>
<evidence type="ECO:0000256" key="3">
    <source>
        <dbReference type="ARBA" id="ARBA00022679"/>
    </source>
</evidence>
<protein>
    <recommendedName>
        <fullName evidence="4">Methyltransferase type 11 domain-containing protein</fullName>
    </recommendedName>
</protein>
<dbReference type="GO" id="GO:0032259">
    <property type="term" value="P:methylation"/>
    <property type="evidence" value="ECO:0007669"/>
    <property type="project" value="UniProtKB-KW"/>
</dbReference>
<organism evidence="5 6">
    <name type="scientific">Polarella glacialis</name>
    <name type="common">Dinoflagellate</name>
    <dbReference type="NCBI Taxonomy" id="89957"/>
    <lineage>
        <taxon>Eukaryota</taxon>
        <taxon>Sar</taxon>
        <taxon>Alveolata</taxon>
        <taxon>Dinophyceae</taxon>
        <taxon>Suessiales</taxon>
        <taxon>Suessiaceae</taxon>
        <taxon>Polarella</taxon>
    </lineage>
</organism>
<dbReference type="SUPFAM" id="SSF53335">
    <property type="entry name" value="S-adenosyl-L-methionine-dependent methyltransferases"/>
    <property type="match status" value="1"/>
</dbReference>
<evidence type="ECO:0000256" key="1">
    <source>
        <dbReference type="ARBA" id="ARBA00008361"/>
    </source>
</evidence>
<dbReference type="Pfam" id="PF08241">
    <property type="entry name" value="Methyltransf_11"/>
    <property type="match status" value="1"/>
</dbReference>